<evidence type="ECO:0000313" key="1">
    <source>
        <dbReference type="EMBL" id="GAA4142458.1"/>
    </source>
</evidence>
<dbReference type="RefSeq" id="WP_345022049.1">
    <property type="nucleotide sequence ID" value="NZ_BAABDO010000042.1"/>
</dbReference>
<comment type="caution">
    <text evidence="1">The sequence shown here is derived from an EMBL/GenBank/DDBJ whole genome shotgun (WGS) entry which is preliminary data.</text>
</comment>
<sequence>MPDLRGEKDYFNQLAVLGTCLSASRMVVDYTAYGLKAQNPVAVALPAARALLARRPEDVIAREIERTTGWVVWFGRVTGHYWATPRVPHPWARLLESDSPDGLRAAIGQVEMFYGGVAPL</sequence>
<protein>
    <submittedName>
        <fullName evidence="1">Uncharacterized protein</fullName>
    </submittedName>
</protein>
<dbReference type="Proteomes" id="UP001500266">
    <property type="component" value="Unassembled WGS sequence"/>
</dbReference>
<gene>
    <name evidence="1" type="ORF">GCM10022416_31480</name>
</gene>
<reference evidence="2" key="1">
    <citation type="journal article" date="2019" name="Int. J. Syst. Evol. Microbiol.">
        <title>The Global Catalogue of Microorganisms (GCM) 10K type strain sequencing project: providing services to taxonomists for standard genome sequencing and annotation.</title>
        <authorList>
            <consortium name="The Broad Institute Genomics Platform"/>
            <consortium name="The Broad Institute Genome Sequencing Center for Infectious Disease"/>
            <person name="Wu L."/>
            <person name="Ma J."/>
        </authorList>
    </citation>
    <scope>NUCLEOTIDE SEQUENCE [LARGE SCALE GENOMIC DNA]</scope>
    <source>
        <strain evidence="2">JCM 17316</strain>
    </source>
</reference>
<evidence type="ECO:0000313" key="2">
    <source>
        <dbReference type="Proteomes" id="UP001500266"/>
    </source>
</evidence>
<organism evidence="1 2">
    <name type="scientific">Actinomadura keratinilytica</name>
    <dbReference type="NCBI Taxonomy" id="547461"/>
    <lineage>
        <taxon>Bacteria</taxon>
        <taxon>Bacillati</taxon>
        <taxon>Actinomycetota</taxon>
        <taxon>Actinomycetes</taxon>
        <taxon>Streptosporangiales</taxon>
        <taxon>Thermomonosporaceae</taxon>
        <taxon>Actinomadura</taxon>
    </lineage>
</organism>
<name>A0ABP7YXF2_9ACTN</name>
<keyword evidence="2" id="KW-1185">Reference proteome</keyword>
<dbReference type="EMBL" id="BAABDO010000042">
    <property type="protein sequence ID" value="GAA4142458.1"/>
    <property type="molecule type" value="Genomic_DNA"/>
</dbReference>
<proteinExistence type="predicted"/>
<accession>A0ABP7YXF2</accession>